<comment type="caution">
    <text evidence="4">The sequence shown here is derived from an EMBL/GenBank/DDBJ whole genome shotgun (WGS) entry which is preliminary data.</text>
</comment>
<accession>A0A9D9HBQ7</accession>
<feature type="domain" description="Protein FecR C-terminal" evidence="3">
    <location>
        <begin position="263"/>
        <end position="329"/>
    </location>
</feature>
<dbReference type="Pfam" id="PF04773">
    <property type="entry name" value="FecR"/>
    <property type="match status" value="1"/>
</dbReference>
<dbReference type="EMBL" id="JADIMQ010000048">
    <property type="protein sequence ID" value="MBO8448275.1"/>
    <property type="molecule type" value="Genomic_DNA"/>
</dbReference>
<dbReference type="Gene3D" id="2.60.120.1440">
    <property type="match status" value="1"/>
</dbReference>
<proteinExistence type="predicted"/>
<dbReference type="PANTHER" id="PTHR30273:SF2">
    <property type="entry name" value="PROTEIN FECR"/>
    <property type="match status" value="1"/>
</dbReference>
<gene>
    <name evidence="4" type="ORF">IAC29_03260</name>
</gene>
<dbReference type="AlphaFoldDB" id="A0A9D9HBQ7"/>
<dbReference type="Gene3D" id="3.55.50.30">
    <property type="match status" value="1"/>
</dbReference>
<evidence type="ECO:0000259" key="3">
    <source>
        <dbReference type="Pfam" id="PF16344"/>
    </source>
</evidence>
<keyword evidence="1" id="KW-0472">Membrane</keyword>
<dbReference type="PIRSF" id="PIRSF018266">
    <property type="entry name" value="FecR"/>
    <property type="match status" value="1"/>
</dbReference>
<evidence type="ECO:0000313" key="4">
    <source>
        <dbReference type="EMBL" id="MBO8448275.1"/>
    </source>
</evidence>
<feature type="domain" description="FecR protein" evidence="2">
    <location>
        <begin position="123"/>
        <end position="217"/>
    </location>
</feature>
<keyword evidence="1" id="KW-1133">Transmembrane helix</keyword>
<evidence type="ECO:0000313" key="5">
    <source>
        <dbReference type="Proteomes" id="UP000810252"/>
    </source>
</evidence>
<protein>
    <submittedName>
        <fullName evidence="4">FecR domain-containing protein</fullName>
    </submittedName>
</protein>
<reference evidence="4" key="2">
    <citation type="journal article" date="2021" name="PeerJ">
        <title>Extensive microbial diversity within the chicken gut microbiome revealed by metagenomics and culture.</title>
        <authorList>
            <person name="Gilroy R."/>
            <person name="Ravi A."/>
            <person name="Getino M."/>
            <person name="Pursley I."/>
            <person name="Horton D.L."/>
            <person name="Alikhan N.F."/>
            <person name="Baker D."/>
            <person name="Gharbi K."/>
            <person name="Hall N."/>
            <person name="Watson M."/>
            <person name="Adriaenssens E.M."/>
            <person name="Foster-Nyarko E."/>
            <person name="Jarju S."/>
            <person name="Secka A."/>
            <person name="Antonio M."/>
            <person name="Oren A."/>
            <person name="Chaudhuri R.R."/>
            <person name="La Ragione R."/>
            <person name="Hildebrand F."/>
            <person name="Pallen M.J."/>
        </authorList>
    </citation>
    <scope>NUCLEOTIDE SEQUENCE</scope>
    <source>
        <strain evidence="4">20514</strain>
    </source>
</reference>
<dbReference type="InterPro" id="IPR012373">
    <property type="entry name" value="Ferrdict_sens_TM"/>
</dbReference>
<organism evidence="4 5">
    <name type="scientific">Candidatus Cryptobacteroides merdigallinarum</name>
    <dbReference type="NCBI Taxonomy" id="2840770"/>
    <lineage>
        <taxon>Bacteria</taxon>
        <taxon>Pseudomonadati</taxon>
        <taxon>Bacteroidota</taxon>
        <taxon>Bacteroidia</taxon>
        <taxon>Bacteroidales</taxon>
        <taxon>Candidatus Cryptobacteroides</taxon>
    </lineage>
</organism>
<dbReference type="Pfam" id="PF16344">
    <property type="entry name" value="FecR_C"/>
    <property type="match status" value="1"/>
</dbReference>
<feature type="transmembrane region" description="Helical" evidence="1">
    <location>
        <begin position="85"/>
        <end position="104"/>
    </location>
</feature>
<dbReference type="InterPro" id="IPR006860">
    <property type="entry name" value="FecR"/>
</dbReference>
<reference evidence="4" key="1">
    <citation type="submission" date="2020-10" db="EMBL/GenBank/DDBJ databases">
        <authorList>
            <person name="Gilroy R."/>
        </authorList>
    </citation>
    <scope>NUCLEOTIDE SEQUENCE</scope>
    <source>
        <strain evidence="4">20514</strain>
    </source>
</reference>
<dbReference type="PANTHER" id="PTHR30273">
    <property type="entry name" value="PERIPLASMIC SIGNAL SENSOR AND SIGMA FACTOR ACTIVATOR FECR-RELATED"/>
    <property type="match status" value="1"/>
</dbReference>
<evidence type="ECO:0000256" key="1">
    <source>
        <dbReference type="SAM" id="Phobius"/>
    </source>
</evidence>
<keyword evidence="1" id="KW-0812">Transmembrane</keyword>
<dbReference type="Proteomes" id="UP000810252">
    <property type="component" value="Unassembled WGS sequence"/>
</dbReference>
<dbReference type="InterPro" id="IPR032508">
    <property type="entry name" value="FecR_C"/>
</dbReference>
<dbReference type="GO" id="GO:0016989">
    <property type="term" value="F:sigma factor antagonist activity"/>
    <property type="evidence" value="ECO:0007669"/>
    <property type="project" value="TreeGrafter"/>
</dbReference>
<evidence type="ECO:0000259" key="2">
    <source>
        <dbReference type="Pfam" id="PF04773"/>
    </source>
</evidence>
<sequence length="330" mass="37174">MDGKELTKELVVKYINHTCTVEELKMFLAIMRDRTGTFDEFDDAAREYWLREPVEDVDSRAYEIYRKEALKLIGKGKSRTRRVHAGRAVAVAATVVIVLTGGFFTTRQVVRDRIERQLASYETMATAPGEIREITLPDGTAVTLNVASTLKYNARYGKETRDVWLDGEAFFDVTADAGCPFRIHARELDVTVKGTSFNVKAYPDDDWNSVTVRSGKVGVSYGNDDIIMNLLPDEEIVISTSGSSASKHSVNTEKSLSWMKGSLVFRQQTLPEAIRMLRRYYSCDIELRDTTSGARLSGTHDNKSIESVLESICFSAGLHYRQENGKYIIY</sequence>
<name>A0A9D9HBQ7_9BACT</name>